<dbReference type="EMBL" id="QGGL01000003">
    <property type="protein sequence ID" value="PWK15621.1"/>
    <property type="molecule type" value="Genomic_DNA"/>
</dbReference>
<proteinExistence type="predicted"/>
<dbReference type="InterPro" id="IPR013693">
    <property type="entry name" value="SpoIID/LytB_N"/>
</dbReference>
<accession>A0A316DBP8</accession>
<keyword evidence="1" id="KW-0732">Signal</keyword>
<dbReference type="GO" id="GO:0030435">
    <property type="term" value="P:sporulation resulting in formation of a cellular spore"/>
    <property type="evidence" value="ECO:0007669"/>
    <property type="project" value="InterPro"/>
</dbReference>
<name>A0A316DBP8_9BACL</name>
<comment type="caution">
    <text evidence="3">The sequence shown here is derived from an EMBL/GenBank/DDBJ whole genome shotgun (WGS) entry which is preliminary data.</text>
</comment>
<dbReference type="InterPro" id="IPR013486">
    <property type="entry name" value="SpoIID/LytB"/>
</dbReference>
<protein>
    <submittedName>
        <fullName evidence="3">SpoIID/LytB domain protein</fullName>
    </submittedName>
</protein>
<evidence type="ECO:0000313" key="4">
    <source>
        <dbReference type="Proteomes" id="UP000245634"/>
    </source>
</evidence>
<dbReference type="OrthoDB" id="9794671at2"/>
<evidence type="ECO:0000313" key="3">
    <source>
        <dbReference type="EMBL" id="PWK15621.1"/>
    </source>
</evidence>
<keyword evidence="4" id="KW-1185">Reference proteome</keyword>
<dbReference type="RefSeq" id="WP_109686835.1">
    <property type="nucleotide sequence ID" value="NZ_QGGL01000003.1"/>
</dbReference>
<feature type="signal peptide" evidence="1">
    <location>
        <begin position="1"/>
        <end position="26"/>
    </location>
</feature>
<evidence type="ECO:0000256" key="1">
    <source>
        <dbReference type="SAM" id="SignalP"/>
    </source>
</evidence>
<feature type="domain" description="Sporulation stage II protein D amidase enhancer LytB N-terminal" evidence="2">
    <location>
        <begin position="286"/>
        <end position="374"/>
    </location>
</feature>
<organism evidence="3 4">
    <name type="scientific">Tumebacillus permanentifrigoris</name>
    <dbReference type="NCBI Taxonomy" id="378543"/>
    <lineage>
        <taxon>Bacteria</taxon>
        <taxon>Bacillati</taxon>
        <taxon>Bacillota</taxon>
        <taxon>Bacilli</taxon>
        <taxon>Bacillales</taxon>
        <taxon>Alicyclobacillaceae</taxon>
        <taxon>Tumebacillus</taxon>
    </lineage>
</organism>
<dbReference type="NCBIfam" id="TIGR02669">
    <property type="entry name" value="SpoIID_LytB"/>
    <property type="match status" value="1"/>
</dbReference>
<sequence>MTKGMKILTVFLMMFALLFPSNGAWAANDNKVMDSIEHALVVSAILEGPSWYYTVITGGQAMSYYTENKSFVATPGQYVNFKAKDGRIVDFRGEAVTAPYYHEKIMAKDTAKRVIDLELHGSIQLASSYAVFRLVEGGQTVPQSLKDIAVGVENVSVFYDEQEKATVLLLEGKTPVQTMRVGINNSGFASLDHSRLDFASAGGLQVVDKKANWSYDVASNTTVALVPGVDGTHVSVAGQDLYTSPNRLYVYPADVAMPVQIMTFKRAYGYPLYRGFFEITPAATAGKLALVNEVQIEDYLRQVVPSEMPASFGLEALKAQSVAARTYALGDYESNRYATKGFHVDDSTLSQVYNNSAENALTSQAVSETSGLVMKSGDALVDARYYSTSGGYGAAKHEVWADGNGAFPGVPIGYLNAKSYVYDPNAAGELLNLNTQDEAALNAFYKDLSLKGYDSESYYFRWKVAFSRTELENTINKNLAGRYQADPTAILTQDASGQFVSKPIPATGVGTVRNLSVSKRGAGGNMMELVVETSTGTYKIVKEYNIRFTVRPSNLYTGGKDVLLSRAKGGATAYDPNFVLKNYTILPSAFATFDLARDAAGNLTSVTFFGGGNGHGVGMSQYGASSLGLSGWSYDRILNAYYSGMSLVNVYEM</sequence>
<feature type="chain" id="PRO_5016459121" evidence="1">
    <location>
        <begin position="27"/>
        <end position="653"/>
    </location>
</feature>
<reference evidence="3 4" key="1">
    <citation type="submission" date="2018-05" db="EMBL/GenBank/DDBJ databases">
        <title>Genomic Encyclopedia of Type Strains, Phase IV (KMG-IV): sequencing the most valuable type-strain genomes for metagenomic binning, comparative biology and taxonomic classification.</title>
        <authorList>
            <person name="Goeker M."/>
        </authorList>
    </citation>
    <scope>NUCLEOTIDE SEQUENCE [LARGE SCALE GENOMIC DNA]</scope>
    <source>
        <strain evidence="3 4">DSM 18773</strain>
    </source>
</reference>
<evidence type="ECO:0000259" key="2">
    <source>
        <dbReference type="Pfam" id="PF08486"/>
    </source>
</evidence>
<dbReference type="Proteomes" id="UP000245634">
    <property type="component" value="Unassembled WGS sequence"/>
</dbReference>
<gene>
    <name evidence="3" type="ORF">C7459_103161</name>
</gene>
<dbReference type="AlphaFoldDB" id="A0A316DBP8"/>
<dbReference type="Pfam" id="PF08486">
    <property type="entry name" value="SpoIID"/>
    <property type="match status" value="1"/>
</dbReference>